<comment type="caution">
    <text evidence="2">The sequence shown here is derived from an EMBL/GenBank/DDBJ whole genome shotgun (WGS) entry which is preliminary data.</text>
</comment>
<proteinExistence type="predicted"/>
<dbReference type="Proteomes" id="UP001594351">
    <property type="component" value="Unassembled WGS sequence"/>
</dbReference>
<keyword evidence="3" id="KW-1185">Reference proteome</keyword>
<keyword evidence="1" id="KW-0732">Signal</keyword>
<name>A0ABV6Z6S0_UNCC1</name>
<evidence type="ECO:0000256" key="1">
    <source>
        <dbReference type="SAM" id="SignalP"/>
    </source>
</evidence>
<evidence type="ECO:0000313" key="2">
    <source>
        <dbReference type="EMBL" id="MFC1854142.1"/>
    </source>
</evidence>
<accession>A0ABV6Z6S0</accession>
<gene>
    <name evidence="2" type="ORF">ACFL27_28495</name>
</gene>
<organism evidence="2 3">
    <name type="scientific">candidate division CSSED10-310 bacterium</name>
    <dbReference type="NCBI Taxonomy" id="2855610"/>
    <lineage>
        <taxon>Bacteria</taxon>
        <taxon>Bacteria division CSSED10-310</taxon>
    </lineage>
</organism>
<dbReference type="EMBL" id="JBHPBY010000735">
    <property type="protein sequence ID" value="MFC1854142.1"/>
    <property type="molecule type" value="Genomic_DNA"/>
</dbReference>
<protein>
    <recommendedName>
        <fullName evidence="4">3-keto-disaccharide hydrolase domain-containing protein</fullName>
    </recommendedName>
</protein>
<evidence type="ECO:0000313" key="3">
    <source>
        <dbReference type="Proteomes" id="UP001594351"/>
    </source>
</evidence>
<sequence>MKKSNHTRFLFMIVGSCFLFMSFLSACTDDDDDDAYFFENFDSYEANSTIAGQGGWETWDNSSDPDFDAPVSNARSHSSPNSLWVKDYSDVVHQFQTVNSGQWVAKAKIYIPSNQRGYFLFIILNQYVHHGGKNWSVQISMSASSGYVYSLGGTDHESESRLPLITDAWVELRVEIDLDNNHYTVYYNDQKLDELPWTTTGLKEIQAIDLCSYGSSDSYFDDIELANK</sequence>
<feature type="signal peptide" evidence="1">
    <location>
        <begin position="1"/>
        <end position="26"/>
    </location>
</feature>
<reference evidence="2 3" key="1">
    <citation type="submission" date="2024-09" db="EMBL/GenBank/DDBJ databases">
        <title>Laminarin stimulates single cell rates of sulfate reduction while oxygen inhibits transcriptomic activity in coastal marine sediment.</title>
        <authorList>
            <person name="Lindsay M."/>
            <person name="Orcutt B."/>
            <person name="Emerson D."/>
            <person name="Stepanauskas R."/>
            <person name="D'Angelo T."/>
        </authorList>
    </citation>
    <scope>NUCLEOTIDE SEQUENCE [LARGE SCALE GENOMIC DNA]</scope>
    <source>
        <strain evidence="2">SAG AM-311-K15</strain>
    </source>
</reference>
<evidence type="ECO:0008006" key="4">
    <source>
        <dbReference type="Google" id="ProtNLM"/>
    </source>
</evidence>
<dbReference type="PROSITE" id="PS51257">
    <property type="entry name" value="PROKAR_LIPOPROTEIN"/>
    <property type="match status" value="1"/>
</dbReference>
<feature type="chain" id="PRO_5046712504" description="3-keto-disaccharide hydrolase domain-containing protein" evidence="1">
    <location>
        <begin position="27"/>
        <end position="228"/>
    </location>
</feature>